<accession>A0AC61U222</accession>
<dbReference type="EMBL" id="CP087977">
    <property type="protein sequence ID" value="UUZ44053.1"/>
    <property type="molecule type" value="Genomic_DNA"/>
</dbReference>
<sequence>MRGAGLLVPPGDAAAPASALDHVGTDPAVWATMRREGLARADAFTRDTIGGDYVALYEGIGGTGAVTPRDGPRGHRRGLPPTGPPASEPRARPPPPRHRRRQLVRPARARGVHRPRRALPGPGSQRRIRRRGQPRTGRPAHARQRRAAAQPRRRDRRGRGPCAARCPARPT</sequence>
<proteinExistence type="predicted"/>
<organism evidence="1 2">
    <name type="scientific">Janibacter limosus</name>
    <dbReference type="NCBI Taxonomy" id="53458"/>
    <lineage>
        <taxon>Bacteria</taxon>
        <taxon>Bacillati</taxon>
        <taxon>Actinomycetota</taxon>
        <taxon>Actinomycetes</taxon>
        <taxon>Micrococcales</taxon>
        <taxon>Intrasporangiaceae</taxon>
        <taxon>Janibacter</taxon>
    </lineage>
</organism>
<protein>
    <submittedName>
        <fullName evidence="1">Uncharacterized protein</fullName>
    </submittedName>
</protein>
<gene>
    <name evidence="1" type="ORF">LP422_15650</name>
</gene>
<dbReference type="Proteomes" id="UP001059663">
    <property type="component" value="Chromosome"/>
</dbReference>
<reference evidence="1" key="1">
    <citation type="submission" date="2021-11" db="EMBL/GenBank/DDBJ databases">
        <title>Study of the species diversity of bacterial strains isolated from a unique natural object - Shulgan-Tash cave (Bashkiria).</title>
        <authorList>
            <person name="Sazanova A.L."/>
            <person name="Chirak E.R."/>
            <person name="Safronova V.I."/>
        </authorList>
    </citation>
    <scope>NUCLEOTIDE SEQUENCE</scope>
    <source>
        <strain evidence="1">P1</strain>
    </source>
</reference>
<evidence type="ECO:0000313" key="1">
    <source>
        <dbReference type="EMBL" id="UUZ44053.1"/>
    </source>
</evidence>
<evidence type="ECO:0000313" key="2">
    <source>
        <dbReference type="Proteomes" id="UP001059663"/>
    </source>
</evidence>
<name>A0AC61U222_9MICO</name>